<evidence type="ECO:0000256" key="4">
    <source>
        <dbReference type="SAM" id="SignalP"/>
    </source>
</evidence>
<dbReference type="Pfam" id="PF02321">
    <property type="entry name" value="OEP"/>
    <property type="match status" value="2"/>
</dbReference>
<keyword evidence="4" id="KW-0732">Signal</keyword>
<evidence type="ECO:0000256" key="3">
    <source>
        <dbReference type="SAM" id="MobiDB-lite"/>
    </source>
</evidence>
<feature type="chain" id="PRO_5016099983" evidence="4">
    <location>
        <begin position="31"/>
        <end position="568"/>
    </location>
</feature>
<evidence type="ECO:0000313" key="6">
    <source>
        <dbReference type="Proteomes" id="UP000249081"/>
    </source>
</evidence>
<feature type="region of interest" description="Disordered" evidence="3">
    <location>
        <begin position="202"/>
        <end position="229"/>
    </location>
</feature>
<dbReference type="GO" id="GO:0015562">
    <property type="term" value="F:efflux transmembrane transporter activity"/>
    <property type="evidence" value="ECO:0007669"/>
    <property type="project" value="InterPro"/>
</dbReference>
<feature type="signal peptide" evidence="4">
    <location>
        <begin position="1"/>
        <end position="30"/>
    </location>
</feature>
<dbReference type="InterPro" id="IPR003423">
    <property type="entry name" value="OMP_efflux"/>
</dbReference>
<dbReference type="EMBL" id="QBMN01000074">
    <property type="protein sequence ID" value="PZO40398.1"/>
    <property type="molecule type" value="Genomic_DNA"/>
</dbReference>
<reference evidence="6" key="1">
    <citation type="submission" date="2018-04" db="EMBL/GenBank/DDBJ databases">
        <authorList>
            <person name="Cornet L."/>
        </authorList>
    </citation>
    <scope>NUCLEOTIDE SEQUENCE [LARGE SCALE GENOMIC DNA]</scope>
</reference>
<reference evidence="5 6" key="2">
    <citation type="submission" date="2018-06" db="EMBL/GenBank/DDBJ databases">
        <title>Metagenomic assembly of (sub)arctic Cyanobacteria and their associated microbiome from non-axenic cultures.</title>
        <authorList>
            <person name="Baurain D."/>
        </authorList>
    </citation>
    <scope>NUCLEOTIDE SEQUENCE [LARGE SCALE GENOMIC DNA]</scope>
    <source>
        <strain evidence="5">ULC041bin1</strain>
    </source>
</reference>
<proteinExistence type="inferred from homology"/>
<feature type="region of interest" description="Disordered" evidence="3">
    <location>
        <begin position="55"/>
        <end position="137"/>
    </location>
</feature>
<name>A0A2W4YB66_9CYAN</name>
<organism evidence="5 6">
    <name type="scientific">Shackletoniella antarctica</name>
    <dbReference type="NCBI Taxonomy" id="268115"/>
    <lineage>
        <taxon>Bacteria</taxon>
        <taxon>Bacillati</taxon>
        <taxon>Cyanobacteriota</taxon>
        <taxon>Cyanophyceae</taxon>
        <taxon>Oculatellales</taxon>
        <taxon>Oculatellaceae</taxon>
        <taxon>Shackletoniella</taxon>
    </lineage>
</organism>
<feature type="compositionally biased region" description="Gly residues" evidence="3">
    <location>
        <begin position="210"/>
        <end position="221"/>
    </location>
</feature>
<dbReference type="PANTHER" id="PTHR30203">
    <property type="entry name" value="OUTER MEMBRANE CATION EFFLUX PROTEIN"/>
    <property type="match status" value="1"/>
</dbReference>
<comment type="caution">
    <text evidence="5">The sequence shown here is derived from an EMBL/GenBank/DDBJ whole genome shotgun (WGS) entry which is preliminary data.</text>
</comment>
<protein>
    <submittedName>
        <fullName evidence="5">Transporter</fullName>
    </submittedName>
</protein>
<evidence type="ECO:0000256" key="1">
    <source>
        <dbReference type="ARBA" id="ARBA00007613"/>
    </source>
</evidence>
<evidence type="ECO:0000256" key="2">
    <source>
        <dbReference type="SAM" id="Coils"/>
    </source>
</evidence>
<dbReference type="Proteomes" id="UP000249081">
    <property type="component" value="Unassembled WGS sequence"/>
</dbReference>
<dbReference type="AlphaFoldDB" id="A0A2W4YB66"/>
<comment type="similarity">
    <text evidence="1">Belongs to the outer membrane factor (OMF) (TC 1.B.17) family.</text>
</comment>
<dbReference type="InterPro" id="IPR010131">
    <property type="entry name" value="MdtP/NodT-like"/>
</dbReference>
<feature type="compositionally biased region" description="Low complexity" evidence="3">
    <location>
        <begin position="103"/>
        <end position="112"/>
    </location>
</feature>
<dbReference type="PANTHER" id="PTHR30203:SF30">
    <property type="entry name" value="OUTER MEMBRANE PROTEIN-RELATED"/>
    <property type="match status" value="1"/>
</dbReference>
<gene>
    <name evidence="5" type="ORF">DCF17_11895</name>
</gene>
<sequence length="568" mass="60444">MVPMFYSYRRRLLPLSLGIALSSWSAAGLAAPESAVLSEDLPGALSEVLSGADVAQVDSDSPGDADLPAAPGEALMPEADTSGLEPGEAAVPLSTDGGGDGAGASSRVGGAAPPQSERPTDEGFDTPPDYLTPDPNPLLVPTQPEEVEIIGTQPLSLETAINLAFANSEQLRIALFQLDRTQAGLQAERSLLLPTVDLSGNLQTTNSSSPGGGGSGFGGGDSTSTSLSSTLRTDYDLGLSGERSARIRAAERQVRLAEIQVEQTREELKLATTTDYYAVQEALEQIRINEAFLAAAARNLSDTRLREEVGVGTRFDVLQAEVQVANARQTLTQAISQRQITQRQLARRLNIQPAIDLTTLAVNIAGAWPLSLEESIVLAYQNRAELEQFLVEREFNDAQRQVSLAALRPSLGVFGQYGVQSLLSSSTGASASLDDGFSVGAQLSWRLFDGGGARARAAQSDIDIQIDETEFEDARNSIRIEVEEAYYTLVANQANIDTASVAVNQADEALDLADLRFNAGVGTQLEVINAIRDLTEAEGNRVTAVLNYNRALARLERSISNLDSPEDI</sequence>
<accession>A0A2W4YB66</accession>
<dbReference type="Gene3D" id="1.20.1600.10">
    <property type="entry name" value="Outer membrane efflux proteins (OEP)"/>
    <property type="match status" value="1"/>
</dbReference>
<dbReference type="SUPFAM" id="SSF56954">
    <property type="entry name" value="Outer membrane efflux proteins (OEP)"/>
    <property type="match status" value="1"/>
</dbReference>
<evidence type="ECO:0000313" key="5">
    <source>
        <dbReference type="EMBL" id="PZO40398.1"/>
    </source>
</evidence>
<feature type="coiled-coil region" evidence="2">
    <location>
        <begin position="247"/>
        <end position="274"/>
    </location>
</feature>
<keyword evidence="2" id="KW-0175">Coiled coil</keyword>